<comment type="catalytic activity">
    <reaction evidence="2 4">
        <text>L-methionyl-[protein] + [thioredoxin]-disulfide + H2O = L-methionyl-(S)-S-oxide-[protein] + [thioredoxin]-dithiol</text>
        <dbReference type="Rhea" id="RHEA:14217"/>
        <dbReference type="Rhea" id="RHEA-COMP:10698"/>
        <dbReference type="Rhea" id="RHEA-COMP:10700"/>
        <dbReference type="Rhea" id="RHEA-COMP:12313"/>
        <dbReference type="Rhea" id="RHEA-COMP:12315"/>
        <dbReference type="ChEBI" id="CHEBI:15377"/>
        <dbReference type="ChEBI" id="CHEBI:16044"/>
        <dbReference type="ChEBI" id="CHEBI:29950"/>
        <dbReference type="ChEBI" id="CHEBI:44120"/>
        <dbReference type="ChEBI" id="CHEBI:50058"/>
        <dbReference type="EC" id="1.8.4.11"/>
    </reaction>
</comment>
<feature type="active site" evidence="4">
    <location>
        <position position="12"/>
    </location>
</feature>
<evidence type="ECO:0000256" key="1">
    <source>
        <dbReference type="ARBA" id="ARBA00023002"/>
    </source>
</evidence>
<organism evidence="6 7">
    <name type="scientific">Candidatus Staskawiczbacteria bacterium RIFCSPHIGHO2_02_FULL_42_22</name>
    <dbReference type="NCBI Taxonomy" id="1802207"/>
    <lineage>
        <taxon>Bacteria</taxon>
        <taxon>Candidatus Staskawicziibacteriota</taxon>
    </lineage>
</organism>
<protein>
    <recommendedName>
        <fullName evidence="4">Peptide methionine sulfoxide reductase MsrA</fullName>
        <shortName evidence="4">Protein-methionine-S-oxide reductase</shortName>
        <ecNumber evidence="4">1.8.4.11</ecNumber>
    </recommendedName>
    <alternativeName>
        <fullName evidence="4">Peptide-methionine (S)-S-oxide reductase</fullName>
        <shortName evidence="4">Peptide Met(O) reductase</shortName>
    </alternativeName>
</protein>
<name>A0A1G2I448_9BACT</name>
<dbReference type="AlphaFoldDB" id="A0A1G2I448"/>
<dbReference type="EMBL" id="MHOT01000013">
    <property type="protein sequence ID" value="OGZ69251.1"/>
    <property type="molecule type" value="Genomic_DNA"/>
</dbReference>
<dbReference type="PANTHER" id="PTHR43774:SF1">
    <property type="entry name" value="PEPTIDE METHIONINE SULFOXIDE REDUCTASE MSRA 2"/>
    <property type="match status" value="1"/>
</dbReference>
<proteinExistence type="inferred from homology"/>
<dbReference type="PANTHER" id="PTHR43774">
    <property type="entry name" value="PEPTIDE METHIONINE SULFOXIDE REDUCTASE"/>
    <property type="match status" value="1"/>
</dbReference>
<evidence type="ECO:0000256" key="2">
    <source>
        <dbReference type="ARBA" id="ARBA00047806"/>
    </source>
</evidence>
<evidence type="ECO:0000313" key="7">
    <source>
        <dbReference type="Proteomes" id="UP000178820"/>
    </source>
</evidence>
<dbReference type="STRING" id="1802207.A3D44_01005"/>
<dbReference type="InterPro" id="IPR036509">
    <property type="entry name" value="Met_Sox_Rdtase_MsrA_sf"/>
</dbReference>
<dbReference type="Pfam" id="PF01625">
    <property type="entry name" value="PMSR"/>
    <property type="match status" value="1"/>
</dbReference>
<feature type="domain" description="Peptide methionine sulphoxide reductase MsrA" evidence="5">
    <location>
        <begin position="6"/>
        <end position="174"/>
    </location>
</feature>
<dbReference type="Proteomes" id="UP000178820">
    <property type="component" value="Unassembled WGS sequence"/>
</dbReference>
<dbReference type="InterPro" id="IPR002569">
    <property type="entry name" value="Met_Sox_Rdtase_MsrA_dom"/>
</dbReference>
<dbReference type="Gene3D" id="3.30.1060.10">
    <property type="entry name" value="Peptide methionine sulphoxide reductase MsrA"/>
    <property type="match status" value="1"/>
</dbReference>
<dbReference type="GO" id="GO:0008113">
    <property type="term" value="F:peptide-methionine (S)-S-oxide reductase activity"/>
    <property type="evidence" value="ECO:0007669"/>
    <property type="project" value="UniProtKB-UniRule"/>
</dbReference>
<dbReference type="NCBIfam" id="TIGR00401">
    <property type="entry name" value="msrA"/>
    <property type="match status" value="1"/>
</dbReference>
<dbReference type="GO" id="GO:0033744">
    <property type="term" value="F:L-methionine:thioredoxin-disulfide S-oxidoreductase activity"/>
    <property type="evidence" value="ECO:0007669"/>
    <property type="project" value="RHEA"/>
</dbReference>
<evidence type="ECO:0000256" key="3">
    <source>
        <dbReference type="ARBA" id="ARBA00048782"/>
    </source>
</evidence>
<evidence type="ECO:0000256" key="4">
    <source>
        <dbReference type="HAMAP-Rule" id="MF_01401"/>
    </source>
</evidence>
<evidence type="ECO:0000313" key="6">
    <source>
        <dbReference type="EMBL" id="OGZ69251.1"/>
    </source>
</evidence>
<dbReference type="HAMAP" id="MF_01401">
    <property type="entry name" value="MsrA"/>
    <property type="match status" value="1"/>
</dbReference>
<dbReference type="SUPFAM" id="SSF55068">
    <property type="entry name" value="Peptide methionine sulfoxide reductase"/>
    <property type="match status" value="1"/>
</dbReference>
<comment type="similarity">
    <text evidence="4">Belongs to the MsrA Met sulfoxide reductase family.</text>
</comment>
<keyword evidence="1 4" id="KW-0560">Oxidoreductase</keyword>
<comment type="caution">
    <text evidence="6">The sequence shown here is derived from an EMBL/GenBank/DDBJ whole genome shotgun (WGS) entry which is preliminary data.</text>
</comment>
<sequence length="197" mass="21800">MKSEVIIFGGGCFWCTEAVFKMLKGVISVGPGYAGGRAPADGKSPTYKEVSGGDTGHAEVIKIEYDPEVVSLKTLLTVFFASHDPTTKNRQGNDIGSQYRSIILLCRSEAQKGEGGCDPKEQRKIVEQFIKDLNNSSQLGAPITTEVKPLDVFYPAENYHKNYYENNKGQAYCQVVINPKLKGVQQKFTELLKENRI</sequence>
<dbReference type="EC" id="1.8.4.11" evidence="4"/>
<comment type="function">
    <text evidence="4">Has an important function as a repair enzyme for proteins that have been inactivated by oxidation. Catalyzes the reversible oxidation-reduction of methionine sulfoxide in proteins to methionine.</text>
</comment>
<reference evidence="6 7" key="1">
    <citation type="journal article" date="2016" name="Nat. Commun.">
        <title>Thousands of microbial genomes shed light on interconnected biogeochemical processes in an aquifer system.</title>
        <authorList>
            <person name="Anantharaman K."/>
            <person name="Brown C.T."/>
            <person name="Hug L.A."/>
            <person name="Sharon I."/>
            <person name="Castelle C.J."/>
            <person name="Probst A.J."/>
            <person name="Thomas B.C."/>
            <person name="Singh A."/>
            <person name="Wilkins M.J."/>
            <person name="Karaoz U."/>
            <person name="Brodie E.L."/>
            <person name="Williams K.H."/>
            <person name="Hubbard S.S."/>
            <person name="Banfield J.F."/>
        </authorList>
    </citation>
    <scope>NUCLEOTIDE SEQUENCE [LARGE SCALE GENOMIC DNA]</scope>
</reference>
<gene>
    <name evidence="4" type="primary">msrA</name>
    <name evidence="6" type="ORF">A3D44_01005</name>
</gene>
<accession>A0A1G2I448</accession>
<comment type="catalytic activity">
    <reaction evidence="3 4">
        <text>[thioredoxin]-disulfide + L-methionine + H2O = L-methionine (S)-S-oxide + [thioredoxin]-dithiol</text>
        <dbReference type="Rhea" id="RHEA:19993"/>
        <dbReference type="Rhea" id="RHEA-COMP:10698"/>
        <dbReference type="Rhea" id="RHEA-COMP:10700"/>
        <dbReference type="ChEBI" id="CHEBI:15377"/>
        <dbReference type="ChEBI" id="CHEBI:29950"/>
        <dbReference type="ChEBI" id="CHEBI:50058"/>
        <dbReference type="ChEBI" id="CHEBI:57844"/>
        <dbReference type="ChEBI" id="CHEBI:58772"/>
        <dbReference type="EC" id="1.8.4.11"/>
    </reaction>
</comment>
<evidence type="ECO:0000259" key="5">
    <source>
        <dbReference type="Pfam" id="PF01625"/>
    </source>
</evidence>